<dbReference type="Proteomes" id="UP000317238">
    <property type="component" value="Unassembled WGS sequence"/>
</dbReference>
<gene>
    <name evidence="1" type="ORF">Pan14r_34230</name>
</gene>
<evidence type="ECO:0000313" key="1">
    <source>
        <dbReference type="EMBL" id="TWT71113.1"/>
    </source>
</evidence>
<organism evidence="1 2">
    <name type="scientific">Crateriforma conspicua</name>
    <dbReference type="NCBI Taxonomy" id="2527996"/>
    <lineage>
        <taxon>Bacteria</taxon>
        <taxon>Pseudomonadati</taxon>
        <taxon>Planctomycetota</taxon>
        <taxon>Planctomycetia</taxon>
        <taxon>Planctomycetales</taxon>
        <taxon>Planctomycetaceae</taxon>
        <taxon>Crateriforma</taxon>
    </lineage>
</organism>
<protein>
    <submittedName>
        <fullName evidence="1">Uncharacterized protein</fullName>
    </submittedName>
</protein>
<dbReference type="OrthoDB" id="251596at2"/>
<dbReference type="EMBL" id="SJPL01000001">
    <property type="protein sequence ID" value="TWT71113.1"/>
    <property type="molecule type" value="Genomic_DNA"/>
</dbReference>
<keyword evidence="2" id="KW-1185">Reference proteome</keyword>
<comment type="caution">
    <text evidence="1">The sequence shown here is derived from an EMBL/GenBank/DDBJ whole genome shotgun (WGS) entry which is preliminary data.</text>
</comment>
<reference evidence="1 2" key="1">
    <citation type="submission" date="2019-02" db="EMBL/GenBank/DDBJ databases">
        <title>Deep-cultivation of Planctomycetes and their phenomic and genomic characterization uncovers novel biology.</title>
        <authorList>
            <person name="Wiegand S."/>
            <person name="Jogler M."/>
            <person name="Boedeker C."/>
            <person name="Pinto D."/>
            <person name="Vollmers J."/>
            <person name="Rivas-Marin E."/>
            <person name="Kohn T."/>
            <person name="Peeters S.H."/>
            <person name="Heuer A."/>
            <person name="Rast P."/>
            <person name="Oberbeckmann S."/>
            <person name="Bunk B."/>
            <person name="Jeske O."/>
            <person name="Meyerdierks A."/>
            <person name="Storesund J.E."/>
            <person name="Kallscheuer N."/>
            <person name="Luecker S."/>
            <person name="Lage O.M."/>
            <person name="Pohl T."/>
            <person name="Merkel B.J."/>
            <person name="Hornburger P."/>
            <person name="Mueller R.-W."/>
            <person name="Bruemmer F."/>
            <person name="Labrenz M."/>
            <person name="Spormann A.M."/>
            <person name="Op Den Camp H."/>
            <person name="Overmann J."/>
            <person name="Amann R."/>
            <person name="Jetten M.S.M."/>
            <person name="Mascher T."/>
            <person name="Medema M.H."/>
            <person name="Devos D.P."/>
            <person name="Kaster A.-K."/>
            <person name="Ovreas L."/>
            <person name="Rohde M."/>
            <person name="Galperin M.Y."/>
            <person name="Jogler C."/>
        </authorList>
    </citation>
    <scope>NUCLEOTIDE SEQUENCE [LARGE SCALE GENOMIC DNA]</scope>
    <source>
        <strain evidence="1 2">Pan14r</strain>
    </source>
</reference>
<dbReference type="AlphaFoldDB" id="A0A5C5Y8H2"/>
<dbReference type="RefSeq" id="WP_145303374.1">
    <property type="nucleotide sequence ID" value="NZ_SJPL01000001.1"/>
</dbReference>
<accession>A0A5C5Y8H2</accession>
<evidence type="ECO:0000313" key="2">
    <source>
        <dbReference type="Proteomes" id="UP000317238"/>
    </source>
</evidence>
<name>A0A5C5Y8H2_9PLAN</name>
<sequence>MMKRHNHRRSVRPRRLGVQPLESRKLMAGDVAVDVDISGSRMDVELTGDGLSNGVEVRQIGDYLHINGLNHGGAATTIEGQASYVLATKFYTGSQWVSLDDLRIELNGGDDHVLIRDVRMNAFTHSDLEIRTGRGNDRITMMDVTVLNDIDLDDDAWQDGNDYWWMRNIDVGGKLEADMGDGFDTFVASYLDADHLDVNSGRHNDYVSLFGIDVDELDVQLSSGNDRLRIDASDAVFADLDGGADDDVLDVNGTGFYANGFNAVAASDNFETIYS</sequence>
<proteinExistence type="predicted"/>